<reference evidence="2 3" key="1">
    <citation type="submission" date="2020-07" db="EMBL/GenBank/DDBJ databases">
        <title>Sequencing the genomes of 1000 actinobacteria strains.</title>
        <authorList>
            <person name="Klenk H.-P."/>
        </authorList>
    </citation>
    <scope>NUCLEOTIDE SEQUENCE [LARGE SCALE GENOMIC DNA]</scope>
    <source>
        <strain evidence="2 3">DSM 43814</strain>
    </source>
</reference>
<sequence>MGAARGRHPLRDHKTLIHPELGAIELDCQALFTEDQSQALLVLTAPPRSEGYEKLQLLGVLGQERFPTHTTPRLIR</sequence>
<keyword evidence="3" id="KW-1185">Reference proteome</keyword>
<evidence type="ECO:0000313" key="2">
    <source>
        <dbReference type="EMBL" id="NYF57194.1"/>
    </source>
</evidence>
<evidence type="ECO:0000313" key="3">
    <source>
        <dbReference type="Proteomes" id="UP000631553"/>
    </source>
</evidence>
<dbReference type="Pfam" id="PF17765">
    <property type="entry name" value="MLTR_LBD"/>
    <property type="match status" value="1"/>
</dbReference>
<accession>A0ABX2RPJ1</accession>
<dbReference type="InterPro" id="IPR041413">
    <property type="entry name" value="MLTR_LBD"/>
</dbReference>
<proteinExistence type="predicted"/>
<dbReference type="Proteomes" id="UP000631553">
    <property type="component" value="Unassembled WGS sequence"/>
</dbReference>
<gene>
    <name evidence="2" type="ORF">HDA35_003025</name>
</gene>
<feature type="domain" description="MmyB-like transcription regulator ligand binding" evidence="1">
    <location>
        <begin position="7"/>
        <end position="58"/>
    </location>
</feature>
<comment type="caution">
    <text evidence="2">The sequence shown here is derived from an EMBL/GenBank/DDBJ whole genome shotgun (WGS) entry which is preliminary data.</text>
</comment>
<evidence type="ECO:0000259" key="1">
    <source>
        <dbReference type="Pfam" id="PF17765"/>
    </source>
</evidence>
<organism evidence="2 3">
    <name type="scientific">Micromonospora purpureochromogenes</name>
    <dbReference type="NCBI Taxonomy" id="47872"/>
    <lineage>
        <taxon>Bacteria</taxon>
        <taxon>Bacillati</taxon>
        <taxon>Actinomycetota</taxon>
        <taxon>Actinomycetes</taxon>
        <taxon>Micromonosporales</taxon>
        <taxon>Micromonosporaceae</taxon>
        <taxon>Micromonospora</taxon>
    </lineage>
</organism>
<name>A0ABX2RPJ1_9ACTN</name>
<protein>
    <recommendedName>
        <fullName evidence="1">MmyB-like transcription regulator ligand binding domain-containing protein</fullName>
    </recommendedName>
</protein>
<dbReference type="EMBL" id="JACCCQ010000001">
    <property type="protein sequence ID" value="NYF57194.1"/>
    <property type="molecule type" value="Genomic_DNA"/>
</dbReference>